<reference evidence="1" key="1">
    <citation type="journal article" date="2014" name="Front. Microbiol.">
        <title>High frequency of phylogenetically diverse reductive dehalogenase-homologous genes in deep subseafloor sedimentary metagenomes.</title>
        <authorList>
            <person name="Kawai M."/>
            <person name="Futagami T."/>
            <person name="Toyoda A."/>
            <person name="Takaki Y."/>
            <person name="Nishi S."/>
            <person name="Hori S."/>
            <person name="Arai W."/>
            <person name="Tsubouchi T."/>
            <person name="Morono Y."/>
            <person name="Uchiyama I."/>
            <person name="Ito T."/>
            <person name="Fujiyama A."/>
            <person name="Inagaki F."/>
            <person name="Takami H."/>
        </authorList>
    </citation>
    <scope>NUCLEOTIDE SEQUENCE</scope>
    <source>
        <strain evidence="1">Expedition CK06-06</strain>
    </source>
</reference>
<gene>
    <name evidence="1" type="ORF">S01H1_36822</name>
</gene>
<accession>X0V531</accession>
<evidence type="ECO:0008006" key="2">
    <source>
        <dbReference type="Google" id="ProtNLM"/>
    </source>
</evidence>
<name>X0V531_9ZZZZ</name>
<comment type="caution">
    <text evidence="1">The sequence shown here is derived from an EMBL/GenBank/DDBJ whole genome shotgun (WGS) entry which is preliminary data.</text>
</comment>
<dbReference type="AlphaFoldDB" id="X0V531"/>
<sequence length="65" mass="7888">MAKRRDTYKYYYKVGNTIVHGGITQDLERRDQEHQRKWPKGHIYQVGRCTTEDAARRWEKDRGFS</sequence>
<proteinExistence type="predicted"/>
<protein>
    <recommendedName>
        <fullName evidence="2">GIY-YIG domain-containing protein</fullName>
    </recommendedName>
</protein>
<organism evidence="1">
    <name type="scientific">marine sediment metagenome</name>
    <dbReference type="NCBI Taxonomy" id="412755"/>
    <lineage>
        <taxon>unclassified sequences</taxon>
        <taxon>metagenomes</taxon>
        <taxon>ecological metagenomes</taxon>
    </lineage>
</organism>
<dbReference type="EMBL" id="BARS01023098">
    <property type="protein sequence ID" value="GAG07593.1"/>
    <property type="molecule type" value="Genomic_DNA"/>
</dbReference>
<evidence type="ECO:0000313" key="1">
    <source>
        <dbReference type="EMBL" id="GAG07593.1"/>
    </source>
</evidence>